<reference evidence="1 2" key="1">
    <citation type="journal article" date="2019" name="Int. J. Syst. Evol. Microbiol.">
        <title>The Global Catalogue of Microorganisms (GCM) 10K type strain sequencing project: providing services to taxonomists for standard genome sequencing and annotation.</title>
        <authorList>
            <consortium name="The Broad Institute Genomics Platform"/>
            <consortium name="The Broad Institute Genome Sequencing Center for Infectious Disease"/>
            <person name="Wu L."/>
            <person name="Ma J."/>
        </authorList>
    </citation>
    <scope>NUCLEOTIDE SEQUENCE [LARGE SCALE GENOMIC DNA]</scope>
    <source>
        <strain evidence="1 2">JCM 16014</strain>
    </source>
</reference>
<protein>
    <submittedName>
        <fullName evidence="1">Uncharacterized protein</fullName>
    </submittedName>
</protein>
<dbReference type="EMBL" id="BAAAQN010000034">
    <property type="protein sequence ID" value="GAA2043069.1"/>
    <property type="molecule type" value="Genomic_DNA"/>
</dbReference>
<proteinExistence type="predicted"/>
<name>A0ABN2UUL7_9ACTN</name>
<evidence type="ECO:0000313" key="2">
    <source>
        <dbReference type="Proteomes" id="UP001500751"/>
    </source>
</evidence>
<organism evidence="1 2">
    <name type="scientific">Catenulispora yoronensis</name>
    <dbReference type="NCBI Taxonomy" id="450799"/>
    <lineage>
        <taxon>Bacteria</taxon>
        <taxon>Bacillati</taxon>
        <taxon>Actinomycetota</taxon>
        <taxon>Actinomycetes</taxon>
        <taxon>Catenulisporales</taxon>
        <taxon>Catenulisporaceae</taxon>
        <taxon>Catenulispora</taxon>
    </lineage>
</organism>
<keyword evidence="2" id="KW-1185">Reference proteome</keyword>
<comment type="caution">
    <text evidence="1">The sequence shown here is derived from an EMBL/GenBank/DDBJ whole genome shotgun (WGS) entry which is preliminary data.</text>
</comment>
<gene>
    <name evidence="1" type="ORF">GCM10009839_52670</name>
</gene>
<accession>A0ABN2UUL7</accession>
<dbReference type="Proteomes" id="UP001500751">
    <property type="component" value="Unassembled WGS sequence"/>
</dbReference>
<sequence length="200" mass="21230">MSVTRFVALEVNCLAPRDMPQTPDSAALSVLDSVACTQRCGATGRIRERVRPMSGESDLDTVATGGLDRNRAALAYVCEHRDEIRQDLAAAAPIPGGSGTALLEDLAAALSAGLPVASVLDAIHNVLLDAGDVLGLYGRFDPNPRGQPSGFEVTGLPVRPPDADEVVLLCPSKRCTRSSWLIPEQQHCAFTGEALREDRL</sequence>
<evidence type="ECO:0000313" key="1">
    <source>
        <dbReference type="EMBL" id="GAA2043069.1"/>
    </source>
</evidence>